<comment type="function">
    <text evidence="7">Broad-specificity nucleoside monophosphate (NMP) kinase that catalyzes the reversible transfer of the terminal phosphate group between nucleoside triphosphates and monophosphates. Has also ATPase activity. Involved in the late cytoplasmic maturation steps of the 40S ribosomal particles, specifically 18S rRNA maturation. While NMP activity is not required for ribosome maturation, ATPase activity is. Associates transiently with small ribosomal subunit protein uS11. ATP hydrolysis breaks the interaction with uS11. May temporarily remove uS11 from the ribosome to enable a conformational change of the ribosomal RNA that is needed for the final maturation step of the small ribosomal subunit. Its NMP activity may have a role in nuclear energy homeostasis.</text>
</comment>
<dbReference type="InterPro" id="IPR020618">
    <property type="entry name" value="Adenyl_kinase_AK6"/>
</dbReference>
<dbReference type="GO" id="GO:0042274">
    <property type="term" value="P:ribosomal small subunit biogenesis"/>
    <property type="evidence" value="ECO:0007669"/>
    <property type="project" value="UniProtKB-UniRule"/>
</dbReference>
<keyword evidence="7" id="KW-0963">Cytoplasm</keyword>
<dbReference type="PANTHER" id="PTHR12595:SF0">
    <property type="entry name" value="ADENYLATE KINASE ISOENZYME 6"/>
    <property type="match status" value="1"/>
</dbReference>
<reference evidence="8 9" key="1">
    <citation type="submission" date="2023-10" db="EMBL/GenBank/DDBJ databases">
        <title>Comparative genomics analysis reveals potential genetic determinants of host preference in Cryptosporidium xiaoi.</title>
        <authorList>
            <person name="Xiao L."/>
            <person name="Li J."/>
        </authorList>
    </citation>
    <scope>NUCLEOTIDE SEQUENCE [LARGE SCALE GENOMIC DNA]</scope>
    <source>
        <strain evidence="8 9">52996</strain>
    </source>
</reference>
<keyword evidence="2 7" id="KW-0698">rRNA processing</keyword>
<dbReference type="EMBL" id="JAWDEY010000013">
    <property type="protein sequence ID" value="KAK6589345.1"/>
    <property type="molecule type" value="Genomic_DNA"/>
</dbReference>
<comment type="similarity">
    <text evidence="7">Belongs to the adenylate kinase family. AK6 subfamily.</text>
</comment>
<dbReference type="AlphaFoldDB" id="A0AAV9XYR3"/>
<dbReference type="GO" id="GO:0005737">
    <property type="term" value="C:cytoplasm"/>
    <property type="evidence" value="ECO:0007669"/>
    <property type="project" value="UniProtKB-SubCell"/>
</dbReference>
<comment type="caution">
    <text evidence="8">The sequence shown here is derived from an EMBL/GenBank/DDBJ whole genome shotgun (WGS) entry which is preliminary data.</text>
</comment>
<keyword evidence="6 7" id="KW-0067">ATP-binding</keyword>
<dbReference type="GO" id="GO:0005634">
    <property type="term" value="C:nucleus"/>
    <property type="evidence" value="ECO:0007669"/>
    <property type="project" value="UniProtKB-SubCell"/>
</dbReference>
<comment type="subunit">
    <text evidence="7">Interacts with small ribosomal subunit protein uS11. Not a structural component of 43S pre-ribosomes, but transiently interacts with them by binding to uS11.</text>
</comment>
<feature type="region of interest" description="NMPbind" evidence="7">
    <location>
        <begin position="39"/>
        <end position="62"/>
    </location>
</feature>
<comment type="subcellular location">
    <subcellularLocation>
        <location evidence="7">Cytoplasm</location>
    </subcellularLocation>
    <subcellularLocation>
        <location evidence="7">Nucleus</location>
    </subcellularLocation>
</comment>
<keyword evidence="4 7" id="KW-0547">Nucleotide-binding</keyword>
<proteinExistence type="inferred from homology"/>
<gene>
    <name evidence="8" type="ORF">RS030_213351</name>
</gene>
<feature type="region of interest" description="LID" evidence="7">
    <location>
        <begin position="119"/>
        <end position="129"/>
    </location>
</feature>
<comment type="catalytic activity">
    <reaction evidence="7">
        <text>ATP + H2O = ADP + phosphate + H(+)</text>
        <dbReference type="Rhea" id="RHEA:13065"/>
        <dbReference type="ChEBI" id="CHEBI:15377"/>
        <dbReference type="ChEBI" id="CHEBI:15378"/>
        <dbReference type="ChEBI" id="CHEBI:30616"/>
        <dbReference type="ChEBI" id="CHEBI:43474"/>
        <dbReference type="ChEBI" id="CHEBI:456216"/>
    </reaction>
</comment>
<protein>
    <recommendedName>
        <fullName evidence="7">Adenylate kinase isoenzyme 6 homolog</fullName>
        <shortName evidence="7">AK6</shortName>
        <ecNumber evidence="7">2.7.4.3</ecNumber>
    </recommendedName>
    <alternativeName>
        <fullName evidence="7">Dual activity adenylate kinase/ATPase</fullName>
        <shortName evidence="7">AK/ATPase</shortName>
    </alternativeName>
</protein>
<dbReference type="SUPFAM" id="SSF52540">
    <property type="entry name" value="P-loop containing nucleoside triphosphate hydrolases"/>
    <property type="match status" value="1"/>
</dbReference>
<evidence type="ECO:0000256" key="6">
    <source>
        <dbReference type="ARBA" id="ARBA00022840"/>
    </source>
</evidence>
<evidence type="ECO:0000313" key="8">
    <source>
        <dbReference type="EMBL" id="KAK6589345.1"/>
    </source>
</evidence>
<feature type="binding site" evidence="7">
    <location>
        <position position="18"/>
    </location>
    <ligand>
        <name>ATP</name>
        <dbReference type="ChEBI" id="CHEBI:30616"/>
    </ligand>
</feature>
<name>A0AAV9XYR3_9CRYT</name>
<dbReference type="PANTHER" id="PTHR12595">
    <property type="entry name" value="POS9-ACTIVATING FACTOR FAP7-RELATED"/>
    <property type="match status" value="1"/>
</dbReference>
<dbReference type="InterPro" id="IPR027417">
    <property type="entry name" value="P-loop_NTPase"/>
</dbReference>
<evidence type="ECO:0000256" key="5">
    <source>
        <dbReference type="ARBA" id="ARBA00022777"/>
    </source>
</evidence>
<comment type="catalytic activity">
    <reaction evidence="7">
        <text>AMP + ATP = 2 ADP</text>
        <dbReference type="Rhea" id="RHEA:12973"/>
        <dbReference type="ChEBI" id="CHEBI:30616"/>
        <dbReference type="ChEBI" id="CHEBI:456215"/>
        <dbReference type="ChEBI" id="CHEBI:456216"/>
        <dbReference type="EC" id="2.7.4.3"/>
    </reaction>
</comment>
<feature type="binding site" evidence="7">
    <location>
        <position position="22"/>
    </location>
    <ligand>
        <name>ATP</name>
        <dbReference type="ChEBI" id="CHEBI:30616"/>
    </ligand>
</feature>
<dbReference type="Proteomes" id="UP001311799">
    <property type="component" value="Unassembled WGS sequence"/>
</dbReference>
<dbReference type="GO" id="GO:0004017">
    <property type="term" value="F:AMP kinase activity"/>
    <property type="evidence" value="ECO:0007669"/>
    <property type="project" value="UniProtKB-UniRule"/>
</dbReference>
<keyword evidence="5 7" id="KW-0418">Kinase</keyword>
<dbReference type="Pfam" id="PF13238">
    <property type="entry name" value="AAA_18"/>
    <property type="match status" value="1"/>
</dbReference>
<comment type="caution">
    <text evidence="7">Lacks conserved residue(s) required for the propagation of feature annotation.</text>
</comment>
<feature type="binding site" evidence="7">
    <location>
        <position position="21"/>
    </location>
    <ligand>
        <name>ATP</name>
        <dbReference type="ChEBI" id="CHEBI:30616"/>
    </ligand>
</feature>
<keyword evidence="9" id="KW-1185">Reference proteome</keyword>
<sequence length="180" mass="21115">MAESYIKKPNILVIGTPGTGKTTLCKKLSKKLNGYKRIELSKAIKKHRLYYEWDDKMNASIFDEKLVRKFIKVIINKYNSKNIGIILDFHSTNFISKKWFDIVVCLNSETQVLYDRLKLRKYSEDKIRENVECEIFKVVKYDAEEIFGEHKIMELSSNTIKDQSSNIQIITSAVRDFEKC</sequence>
<dbReference type="Gene3D" id="3.40.50.300">
    <property type="entry name" value="P-loop containing nucleotide triphosphate hydrolases"/>
    <property type="match status" value="1"/>
</dbReference>
<dbReference type="GO" id="GO:0006364">
    <property type="term" value="P:rRNA processing"/>
    <property type="evidence" value="ECO:0007669"/>
    <property type="project" value="UniProtKB-KW"/>
</dbReference>
<dbReference type="GO" id="GO:0005524">
    <property type="term" value="F:ATP binding"/>
    <property type="evidence" value="ECO:0007669"/>
    <property type="project" value="UniProtKB-KW"/>
</dbReference>
<keyword evidence="1 7" id="KW-0690">Ribosome biogenesis</keyword>
<feature type="binding site" evidence="7">
    <location>
        <position position="20"/>
    </location>
    <ligand>
        <name>ATP</name>
        <dbReference type="ChEBI" id="CHEBI:30616"/>
    </ligand>
</feature>
<organism evidence="8 9">
    <name type="scientific">Cryptosporidium xiaoi</name>
    <dbReference type="NCBI Taxonomy" id="659607"/>
    <lineage>
        <taxon>Eukaryota</taxon>
        <taxon>Sar</taxon>
        <taxon>Alveolata</taxon>
        <taxon>Apicomplexa</taxon>
        <taxon>Conoidasida</taxon>
        <taxon>Coccidia</taxon>
        <taxon>Eucoccidiorida</taxon>
        <taxon>Eimeriorina</taxon>
        <taxon>Cryptosporidiidae</taxon>
        <taxon>Cryptosporidium</taxon>
    </lineage>
</organism>
<evidence type="ECO:0000256" key="4">
    <source>
        <dbReference type="ARBA" id="ARBA00022741"/>
    </source>
</evidence>
<evidence type="ECO:0000313" key="9">
    <source>
        <dbReference type="Proteomes" id="UP001311799"/>
    </source>
</evidence>
<dbReference type="HAMAP" id="MF_00039">
    <property type="entry name" value="Adenylate_kinase_AK6"/>
    <property type="match status" value="1"/>
</dbReference>
<evidence type="ECO:0000256" key="3">
    <source>
        <dbReference type="ARBA" id="ARBA00022679"/>
    </source>
</evidence>
<keyword evidence="3 7" id="KW-0808">Transferase</keyword>
<evidence type="ECO:0000256" key="7">
    <source>
        <dbReference type="HAMAP-Rule" id="MF_03173"/>
    </source>
</evidence>
<dbReference type="EC" id="2.7.4.3" evidence="7"/>
<evidence type="ECO:0000256" key="1">
    <source>
        <dbReference type="ARBA" id="ARBA00022517"/>
    </source>
</evidence>
<feature type="binding site" evidence="7">
    <location>
        <position position="120"/>
    </location>
    <ligand>
        <name>ATP</name>
        <dbReference type="ChEBI" id="CHEBI:30616"/>
    </ligand>
</feature>
<evidence type="ECO:0000256" key="2">
    <source>
        <dbReference type="ARBA" id="ARBA00022552"/>
    </source>
</evidence>
<keyword evidence="7" id="KW-0539">Nucleus</keyword>
<feature type="binding site" evidence="7">
    <location>
        <position position="23"/>
    </location>
    <ligand>
        <name>ATP</name>
        <dbReference type="ChEBI" id="CHEBI:30616"/>
    </ligand>
</feature>
<accession>A0AAV9XYR3</accession>
<dbReference type="GO" id="GO:0016887">
    <property type="term" value="F:ATP hydrolysis activity"/>
    <property type="evidence" value="ECO:0007669"/>
    <property type="project" value="UniProtKB-UniRule"/>
</dbReference>